<dbReference type="Gramene" id="Psat06G0563200-T1">
    <property type="protein sequence ID" value="KAI5400850.1"/>
    <property type="gene ID" value="KIW84_065632"/>
</dbReference>
<keyword evidence="2" id="KW-1185">Reference proteome</keyword>
<dbReference type="AlphaFoldDB" id="A0A9D5ACR7"/>
<evidence type="ECO:0008006" key="3">
    <source>
        <dbReference type="Google" id="ProtNLM"/>
    </source>
</evidence>
<protein>
    <recommendedName>
        <fullName evidence="3">Class IV aminotransferase</fullName>
    </recommendedName>
</protein>
<evidence type="ECO:0000313" key="1">
    <source>
        <dbReference type="EMBL" id="KAI5400850.1"/>
    </source>
</evidence>
<comment type="caution">
    <text evidence="1">The sequence shown here is derived from an EMBL/GenBank/DDBJ whole genome shotgun (WGS) entry which is preliminary data.</text>
</comment>
<dbReference type="SUPFAM" id="SSF56752">
    <property type="entry name" value="D-aminoacid aminotransferase-like PLP-dependent enzymes"/>
    <property type="match status" value="1"/>
</dbReference>
<accession>A0A9D5ACR7</accession>
<name>A0A9D5ACR7_PEA</name>
<dbReference type="EMBL" id="JAMSHJ010000006">
    <property type="protein sequence ID" value="KAI5400850.1"/>
    <property type="molecule type" value="Genomic_DNA"/>
</dbReference>
<gene>
    <name evidence="1" type="ORF">KIW84_065632</name>
</gene>
<dbReference type="PANTHER" id="PTHR47703">
    <property type="entry name" value="D-AMINOACID AMINOTRANSFERASE-LIKE PLP-DEPENDENT ENZYMES SUPERFAMILY PROTEIN"/>
    <property type="match status" value="1"/>
</dbReference>
<proteinExistence type="predicted"/>
<dbReference type="GO" id="GO:0003824">
    <property type="term" value="F:catalytic activity"/>
    <property type="evidence" value="ECO:0007669"/>
    <property type="project" value="InterPro"/>
</dbReference>
<evidence type="ECO:0000313" key="2">
    <source>
        <dbReference type="Proteomes" id="UP001058974"/>
    </source>
</evidence>
<dbReference type="InterPro" id="IPR036038">
    <property type="entry name" value="Aminotransferase-like"/>
</dbReference>
<dbReference type="Proteomes" id="UP001058974">
    <property type="component" value="Chromosome 6"/>
</dbReference>
<reference evidence="1 2" key="1">
    <citation type="journal article" date="2022" name="Nat. Genet.">
        <title>Improved pea reference genome and pan-genome highlight genomic features and evolutionary characteristics.</title>
        <authorList>
            <person name="Yang T."/>
            <person name="Liu R."/>
            <person name="Luo Y."/>
            <person name="Hu S."/>
            <person name="Wang D."/>
            <person name="Wang C."/>
            <person name="Pandey M.K."/>
            <person name="Ge S."/>
            <person name="Xu Q."/>
            <person name="Li N."/>
            <person name="Li G."/>
            <person name="Huang Y."/>
            <person name="Saxena R.K."/>
            <person name="Ji Y."/>
            <person name="Li M."/>
            <person name="Yan X."/>
            <person name="He Y."/>
            <person name="Liu Y."/>
            <person name="Wang X."/>
            <person name="Xiang C."/>
            <person name="Varshney R.K."/>
            <person name="Ding H."/>
            <person name="Gao S."/>
            <person name="Zong X."/>
        </authorList>
    </citation>
    <scope>NUCLEOTIDE SEQUENCE [LARGE SCALE GENOMIC DNA]</scope>
    <source>
        <strain evidence="1 2">cv. Zhongwan 6</strain>
    </source>
</reference>
<dbReference type="Pfam" id="PF01063">
    <property type="entry name" value="Aminotran_4"/>
    <property type="match status" value="1"/>
</dbReference>
<dbReference type="InterPro" id="IPR043132">
    <property type="entry name" value="BCAT-like_C"/>
</dbReference>
<sequence length="388" mass="43907">MSGSRYLFSNGILSHTLDVPPVKHFLEAHPGAYTTSRTHNNASCLLFWERHVKRLSESIQILSNSAPQLLFKSNNAASLLPLDKNFPVWQPTLQMLVNESVEKVLPIALKERVDSEELAITTLVSGNLEKLNVCETKSEEKMSNFFDVHVHLDTYVPPRFGIRGNGAHLAVGGYGRNFAAAKYSDWVRIRKALEKLRPPSVTELLLSNNGDQILEGCVTNFFVVCCKDRDSNDGKAPCEYGNKNSFEVQTAPISDGVLPGIIRQLVLEVCKNEGIPFREVAPSWSKHEIWEEAFITSSLRILQHVESIQAPTDWQSAHSKTWKDISWTKKQFQVVNLYRCCIYIKFYFIFSQFELLQGVPGMITNLIQEKVMEKAILEGYPISNLCTR</sequence>
<dbReference type="InterPro" id="IPR001544">
    <property type="entry name" value="Aminotrans_IV"/>
</dbReference>
<organism evidence="1 2">
    <name type="scientific">Pisum sativum</name>
    <name type="common">Garden pea</name>
    <name type="synonym">Lathyrus oleraceus</name>
    <dbReference type="NCBI Taxonomy" id="3888"/>
    <lineage>
        <taxon>Eukaryota</taxon>
        <taxon>Viridiplantae</taxon>
        <taxon>Streptophyta</taxon>
        <taxon>Embryophyta</taxon>
        <taxon>Tracheophyta</taxon>
        <taxon>Spermatophyta</taxon>
        <taxon>Magnoliopsida</taxon>
        <taxon>eudicotyledons</taxon>
        <taxon>Gunneridae</taxon>
        <taxon>Pentapetalae</taxon>
        <taxon>rosids</taxon>
        <taxon>fabids</taxon>
        <taxon>Fabales</taxon>
        <taxon>Fabaceae</taxon>
        <taxon>Papilionoideae</taxon>
        <taxon>50 kb inversion clade</taxon>
        <taxon>NPAAA clade</taxon>
        <taxon>Hologalegina</taxon>
        <taxon>IRL clade</taxon>
        <taxon>Fabeae</taxon>
        <taxon>Lathyrus</taxon>
    </lineage>
</organism>
<dbReference type="PANTHER" id="PTHR47703:SF2">
    <property type="entry name" value="D-AMINOACID AMINOTRANSFERASE-LIKE PLP-DEPENDENT ENZYMES SUPERFAMILY PROTEIN"/>
    <property type="match status" value="1"/>
</dbReference>
<dbReference type="Gene3D" id="3.20.10.10">
    <property type="entry name" value="D-amino Acid Aminotransferase, subunit A, domain 2"/>
    <property type="match status" value="1"/>
</dbReference>